<reference evidence="1" key="1">
    <citation type="submission" date="2023-04" db="EMBL/GenBank/DDBJ databases">
        <title>Two new begomo-like viruses infecting orchids of genus Spathoglottis.</title>
        <authorList>
            <person name="Isidorio-Silva J.G."/>
            <person name="Melo F.F.S."/>
            <person name="Boiteux L.S."/>
            <person name="Pereira-Carvalho R.C."/>
        </authorList>
    </citation>
    <scope>NUCLEOTIDE SEQUENCE</scope>
    <source>
        <strain evidence="1">JIOP09LVV</strain>
    </source>
</reference>
<name>A0AA49K7J7_9GEMI</name>
<dbReference type="Pfam" id="PF00844">
    <property type="entry name" value="Gemini_coat"/>
    <property type="match status" value="1"/>
</dbReference>
<proteinExistence type="predicted"/>
<dbReference type="Gene3D" id="2.60.120.20">
    <property type="match status" value="1"/>
</dbReference>
<evidence type="ECO:0000313" key="1">
    <source>
        <dbReference type="EMBL" id="WLD30033.1"/>
    </source>
</evidence>
<organism evidence="1">
    <name type="scientific">Begomovirus spathoglottis 2</name>
    <dbReference type="NCBI Taxonomy" id="3064731"/>
    <lineage>
        <taxon>Viruses</taxon>
        <taxon>Monodnaviria</taxon>
        <taxon>Shotokuvirae</taxon>
        <taxon>Cressdnaviricota</taxon>
        <taxon>Repensiviricetes</taxon>
        <taxon>Geplafuvirales</taxon>
        <taxon>Geminiviridae</taxon>
        <taxon>Begomovirus</taxon>
    </lineage>
</organism>
<dbReference type="InterPro" id="IPR000263">
    <property type="entry name" value="GV_A/BR1_coat"/>
</dbReference>
<dbReference type="GO" id="GO:0005198">
    <property type="term" value="F:structural molecule activity"/>
    <property type="evidence" value="ECO:0007669"/>
    <property type="project" value="InterPro"/>
</dbReference>
<accession>A0AA49K7J7</accession>
<gene>
    <name evidence="1" type="primary">CP</name>
</gene>
<protein>
    <submittedName>
        <fullName evidence="1">Capsid protein</fullName>
    </submittedName>
</protein>
<dbReference type="GO" id="GO:0019028">
    <property type="term" value="C:viral capsid"/>
    <property type="evidence" value="ECO:0007669"/>
    <property type="project" value="InterPro"/>
</dbReference>
<sequence length="257" mass="29647">MDYPKKKRKSFGPSTHLQLGRQKRWRQALSSGYVRRQMFRSITQKPNIALFRGRSQFNFPDKGFHDDEEHWDAFTQSEGKGQYVSMPYLGQGKSQRHTSKIKLYRVSINGSLHVMRCTNPETILVQVFLMWAYRPNGGEVPKYSDLFTGGGGMDDQHNPACAKLKHAMTAFYKILARRTIYLQPYTNYCPGFNRKRFTVNLKFTGRSTKYVVFGDDSTGGAFTDIRSGGLFYYVRFVSSDAGAQLQGDWNCRITYYH</sequence>
<dbReference type="EMBL" id="OQ791968">
    <property type="protein sequence ID" value="WLD30033.1"/>
    <property type="molecule type" value="Genomic_DNA"/>
</dbReference>
<dbReference type="InterPro" id="IPR029053">
    <property type="entry name" value="Viral_coat"/>
</dbReference>